<dbReference type="RefSeq" id="WP_092499762.1">
    <property type="nucleotide sequence ID" value="NZ_FNFV01000003.1"/>
</dbReference>
<dbReference type="AlphaFoldDB" id="A0A1G9CK79"/>
<keyword evidence="4" id="KW-1185">Reference proteome</keyword>
<dbReference type="Proteomes" id="UP000199328">
    <property type="component" value="Unassembled WGS sequence"/>
</dbReference>
<sequence length="234" mass="25008">MLRAATLLIAATFAAPAAAQTITSAHYTEPTTRYPHGVLGDTLEWGALTLTLSDGSARHIRLPQTRVFEDITPRLSDIDGDGAPEVIAVESDSARGARLAILDENGLVAATPFIGRRFRWLAPLGAADLDGDGAVEIAWIDRPHLAKTLRVWRYSGGRLVEVAQLPGLTAHRIGEPFISGGIRDCGDRPEIITADAGWTRVMATRLDGGRLVARPLGPLDPGRTTLHAALACRD</sequence>
<gene>
    <name evidence="3" type="ORF">SAMN05216257_103143</name>
</gene>
<dbReference type="STRING" id="990712.SAMN05216257_103143"/>
<keyword evidence="1 2" id="KW-0732">Signal</keyword>
<name>A0A1G9CK79_9RHOB</name>
<accession>A0A1G9CK79</accession>
<feature type="signal peptide" evidence="2">
    <location>
        <begin position="1"/>
        <end position="19"/>
    </location>
</feature>
<dbReference type="EMBL" id="FNFV01000003">
    <property type="protein sequence ID" value="SDK52107.1"/>
    <property type="molecule type" value="Genomic_DNA"/>
</dbReference>
<evidence type="ECO:0000256" key="2">
    <source>
        <dbReference type="SAM" id="SignalP"/>
    </source>
</evidence>
<dbReference type="InterPro" id="IPR013517">
    <property type="entry name" value="FG-GAP"/>
</dbReference>
<protein>
    <recommendedName>
        <fullName evidence="5">Repeat domain-containing protein</fullName>
    </recommendedName>
</protein>
<feature type="chain" id="PRO_5011638254" description="Repeat domain-containing protein" evidence="2">
    <location>
        <begin position="20"/>
        <end position="234"/>
    </location>
</feature>
<dbReference type="Pfam" id="PF13517">
    <property type="entry name" value="FG-GAP_3"/>
    <property type="match status" value="1"/>
</dbReference>
<evidence type="ECO:0000313" key="3">
    <source>
        <dbReference type="EMBL" id="SDK52107.1"/>
    </source>
</evidence>
<dbReference type="InterPro" id="IPR028994">
    <property type="entry name" value="Integrin_alpha_N"/>
</dbReference>
<evidence type="ECO:0000256" key="1">
    <source>
        <dbReference type="ARBA" id="ARBA00022729"/>
    </source>
</evidence>
<reference evidence="4" key="1">
    <citation type="submission" date="2016-10" db="EMBL/GenBank/DDBJ databases">
        <authorList>
            <person name="Varghese N."/>
            <person name="Submissions S."/>
        </authorList>
    </citation>
    <scope>NUCLEOTIDE SEQUENCE [LARGE SCALE GENOMIC DNA]</scope>
    <source>
        <strain evidence="4">CGMCC 1.10789</strain>
    </source>
</reference>
<organism evidence="3 4">
    <name type="scientific">Meinhardsimonia xiamenensis</name>
    <dbReference type="NCBI Taxonomy" id="990712"/>
    <lineage>
        <taxon>Bacteria</taxon>
        <taxon>Pseudomonadati</taxon>
        <taxon>Pseudomonadota</taxon>
        <taxon>Alphaproteobacteria</taxon>
        <taxon>Rhodobacterales</taxon>
        <taxon>Paracoccaceae</taxon>
        <taxon>Meinhardsimonia</taxon>
    </lineage>
</organism>
<proteinExistence type="predicted"/>
<dbReference type="SUPFAM" id="SSF69318">
    <property type="entry name" value="Integrin alpha N-terminal domain"/>
    <property type="match status" value="1"/>
</dbReference>
<dbReference type="OrthoDB" id="58662at2"/>
<evidence type="ECO:0000313" key="4">
    <source>
        <dbReference type="Proteomes" id="UP000199328"/>
    </source>
</evidence>
<evidence type="ECO:0008006" key="5">
    <source>
        <dbReference type="Google" id="ProtNLM"/>
    </source>
</evidence>